<dbReference type="SFLD" id="SFLDG01181">
    <property type="entry name" value="SUF2"/>
    <property type="match status" value="1"/>
</dbReference>
<name>A0A811PIW4_9POAL</name>
<dbReference type="SFLD" id="SFLDS00019">
    <property type="entry name" value="Glutathione_Transferase_(cytos"/>
    <property type="match status" value="1"/>
</dbReference>
<feature type="region of interest" description="Disordered" evidence="1">
    <location>
        <begin position="42"/>
        <end position="74"/>
    </location>
</feature>
<keyword evidence="4" id="KW-1185">Reference proteome</keyword>
<evidence type="ECO:0000259" key="2">
    <source>
        <dbReference type="PROSITE" id="PS50404"/>
    </source>
</evidence>
<protein>
    <recommendedName>
        <fullName evidence="2">GST N-terminal domain-containing protein</fullName>
    </recommendedName>
</protein>
<dbReference type="InterPro" id="IPR004045">
    <property type="entry name" value="Glutathione_S-Trfase_N"/>
</dbReference>
<dbReference type="FunFam" id="3.40.30.10:FF:000138">
    <property type="entry name" value="Thioredoxin family protein"/>
    <property type="match status" value="1"/>
</dbReference>
<dbReference type="FunFam" id="3.40.30.10:FF:000120">
    <property type="entry name" value="Thioredoxin family protein"/>
    <property type="match status" value="1"/>
</dbReference>
<comment type="caution">
    <text evidence="3">The sequence shown here is derived from an EMBL/GenBank/DDBJ whole genome shotgun (WGS) entry which is preliminary data.</text>
</comment>
<feature type="region of interest" description="Disordered" evidence="1">
    <location>
        <begin position="348"/>
        <end position="394"/>
    </location>
</feature>
<dbReference type="PROSITE" id="PS00195">
    <property type="entry name" value="GLUTAREDOXIN_1"/>
    <property type="match status" value="1"/>
</dbReference>
<dbReference type="PANTHER" id="PTHR45288">
    <property type="entry name" value="THIOREDOXIN FAMILY PROTEIN"/>
    <property type="match status" value="1"/>
</dbReference>
<dbReference type="Pfam" id="PF13417">
    <property type="entry name" value="GST_N_3"/>
    <property type="match status" value="2"/>
</dbReference>
<feature type="domain" description="GST N-terminal" evidence="2">
    <location>
        <begin position="148"/>
        <end position="230"/>
    </location>
</feature>
<proteinExistence type="predicted"/>
<dbReference type="CDD" id="cd03041">
    <property type="entry name" value="GST_N_2GST_N"/>
    <property type="match status" value="2"/>
</dbReference>
<dbReference type="SFLD" id="SFLDG01202">
    <property type="entry name" value="SUF2.2"/>
    <property type="match status" value="1"/>
</dbReference>
<dbReference type="Pfam" id="PF03168">
    <property type="entry name" value="LEA_2"/>
    <property type="match status" value="1"/>
</dbReference>
<dbReference type="AlphaFoldDB" id="A0A811PIW4"/>
<evidence type="ECO:0000313" key="3">
    <source>
        <dbReference type="EMBL" id="CAD6245628.1"/>
    </source>
</evidence>
<feature type="domain" description="GST N-terminal" evidence="2">
    <location>
        <begin position="267"/>
        <end position="348"/>
    </location>
</feature>
<dbReference type="EMBL" id="CAJGYO010000007">
    <property type="protein sequence ID" value="CAD6245628.1"/>
    <property type="molecule type" value="Genomic_DNA"/>
</dbReference>
<dbReference type="OrthoDB" id="422574at2759"/>
<dbReference type="SUPFAM" id="SSF52833">
    <property type="entry name" value="Thioredoxin-like"/>
    <property type="match status" value="2"/>
</dbReference>
<dbReference type="PROSITE" id="PS50404">
    <property type="entry name" value="GST_NTER"/>
    <property type="match status" value="2"/>
</dbReference>
<dbReference type="SMART" id="SM00769">
    <property type="entry name" value="WHy"/>
    <property type="match status" value="1"/>
</dbReference>
<feature type="compositionally biased region" description="Polar residues" evidence="1">
    <location>
        <begin position="359"/>
        <end position="376"/>
    </location>
</feature>
<dbReference type="GO" id="GO:0009269">
    <property type="term" value="P:response to desiccation"/>
    <property type="evidence" value="ECO:0007669"/>
    <property type="project" value="InterPro"/>
</dbReference>
<feature type="compositionally biased region" description="Low complexity" evidence="1">
    <location>
        <begin position="42"/>
        <end position="58"/>
    </location>
</feature>
<dbReference type="InterPro" id="IPR011767">
    <property type="entry name" value="GLR_AS"/>
</dbReference>
<reference evidence="3" key="1">
    <citation type="submission" date="2020-10" db="EMBL/GenBank/DDBJ databases">
        <authorList>
            <person name="Han B."/>
            <person name="Lu T."/>
            <person name="Zhao Q."/>
            <person name="Huang X."/>
            <person name="Zhao Y."/>
        </authorList>
    </citation>
    <scope>NUCLEOTIDE SEQUENCE</scope>
</reference>
<evidence type="ECO:0000313" key="4">
    <source>
        <dbReference type="Proteomes" id="UP000604825"/>
    </source>
</evidence>
<dbReference type="GO" id="GO:0009507">
    <property type="term" value="C:chloroplast"/>
    <property type="evidence" value="ECO:0007669"/>
    <property type="project" value="TreeGrafter"/>
</dbReference>
<dbReference type="SUPFAM" id="SSF117070">
    <property type="entry name" value="LEA14-like"/>
    <property type="match status" value="1"/>
</dbReference>
<dbReference type="Proteomes" id="UP000604825">
    <property type="component" value="Unassembled WGS sequence"/>
</dbReference>
<feature type="compositionally biased region" description="Low complexity" evidence="1">
    <location>
        <begin position="348"/>
        <end position="358"/>
    </location>
</feature>
<dbReference type="PROSITE" id="PS51354">
    <property type="entry name" value="GLUTAREDOXIN_2"/>
    <property type="match status" value="1"/>
</dbReference>
<dbReference type="InterPro" id="IPR004864">
    <property type="entry name" value="LEA_2"/>
</dbReference>
<evidence type="ECO:0000256" key="1">
    <source>
        <dbReference type="SAM" id="MobiDB-lite"/>
    </source>
</evidence>
<sequence>MAPPAAPTALHHRTPLLLPLRAAAPGATATVRAARAASLAVVRAQPDTTSAASASTSAPEPPMPEFKPPQGFKVPEPKRFEVKPGQQNSVLGASLAIPLRLGTGVFVLGYSPSLVSPSEIPSDQYALEFGAWKVKEESKIGQCKRPEKPIEIYEFEGCPFCRKVREMVSVLDLDVLFYPCPQKGPTFRRKVLKMGGKKQFPYMVDPNTGVAMYESDDIIKYLADTYGDGTVPIMLSLGLLTTITAGLATLGRFGKGNSYTASKVPQQPIEIWAYEGSPFCRLVRETLVELELPHLLHSCARGSPKRQEFLKKKGVFQAPYIEDPNTGVQMFESAEIIDYLKGTYALSSSPKPSPTQTTEQALLQASQQGPPATSRASYAMGSASSPSPPSRRRWSWGSALAGAATTAAATALVLCRPRDPRFELISISLSAFHFRAPAALDIGLTLTVHATNPNVVPVRYGPSTVSILYGGAHLGTAHLDAGEQPATSCRLLHLPARLDGVELAHRARAILSDVASRHMELDAAVEITGEAAVLLWSRPFSVRIDSHITVDPVFLEVVEQENHSEMQLYLA</sequence>
<dbReference type="PANTHER" id="PTHR45288:SF1">
    <property type="entry name" value="THIOREDOXIN FAMILY PROTEIN"/>
    <property type="match status" value="1"/>
</dbReference>
<accession>A0A811PIW4</accession>
<dbReference type="InterPro" id="IPR013990">
    <property type="entry name" value="WHy-dom"/>
</dbReference>
<dbReference type="Gene3D" id="3.40.30.10">
    <property type="entry name" value="Glutaredoxin"/>
    <property type="match status" value="2"/>
</dbReference>
<dbReference type="InterPro" id="IPR036249">
    <property type="entry name" value="Thioredoxin-like_sf"/>
</dbReference>
<dbReference type="InterPro" id="IPR040079">
    <property type="entry name" value="Glutathione_S-Trfase"/>
</dbReference>
<organism evidence="3 4">
    <name type="scientific">Miscanthus lutarioriparius</name>
    <dbReference type="NCBI Taxonomy" id="422564"/>
    <lineage>
        <taxon>Eukaryota</taxon>
        <taxon>Viridiplantae</taxon>
        <taxon>Streptophyta</taxon>
        <taxon>Embryophyta</taxon>
        <taxon>Tracheophyta</taxon>
        <taxon>Spermatophyta</taxon>
        <taxon>Magnoliopsida</taxon>
        <taxon>Liliopsida</taxon>
        <taxon>Poales</taxon>
        <taxon>Poaceae</taxon>
        <taxon>PACMAD clade</taxon>
        <taxon>Panicoideae</taxon>
        <taxon>Andropogonodae</taxon>
        <taxon>Andropogoneae</taxon>
        <taxon>Saccharinae</taxon>
        <taxon>Miscanthus</taxon>
    </lineage>
</organism>
<gene>
    <name evidence="3" type="ORF">NCGR_LOCUS29927</name>
</gene>